<feature type="region of interest" description="Disordered" evidence="2">
    <location>
        <begin position="823"/>
        <end position="845"/>
    </location>
</feature>
<feature type="compositionally biased region" description="Basic and acidic residues" evidence="2">
    <location>
        <begin position="527"/>
        <end position="545"/>
    </location>
</feature>
<evidence type="ECO:0000313" key="4">
    <source>
        <dbReference type="EMBL" id="GAQ86692.1"/>
    </source>
</evidence>
<evidence type="ECO:0000313" key="5">
    <source>
        <dbReference type="Proteomes" id="UP000054558"/>
    </source>
</evidence>
<feature type="compositionally biased region" description="Low complexity" evidence="2">
    <location>
        <begin position="688"/>
        <end position="709"/>
    </location>
</feature>
<dbReference type="InterPro" id="IPR000504">
    <property type="entry name" value="RRM_dom"/>
</dbReference>
<dbReference type="SMART" id="SM00360">
    <property type="entry name" value="RRM"/>
    <property type="match status" value="2"/>
</dbReference>
<dbReference type="OMA" id="SEMRRPY"/>
<organism evidence="4 5">
    <name type="scientific">Klebsormidium nitens</name>
    <name type="common">Green alga</name>
    <name type="synonym">Ulothrix nitens</name>
    <dbReference type="NCBI Taxonomy" id="105231"/>
    <lineage>
        <taxon>Eukaryota</taxon>
        <taxon>Viridiplantae</taxon>
        <taxon>Streptophyta</taxon>
        <taxon>Klebsormidiophyceae</taxon>
        <taxon>Klebsormidiales</taxon>
        <taxon>Klebsormidiaceae</taxon>
        <taxon>Klebsormidium</taxon>
    </lineage>
</organism>
<proteinExistence type="predicted"/>
<dbReference type="STRING" id="105231.A0A1Y1I9Q3"/>
<dbReference type="Gene3D" id="3.30.70.330">
    <property type="match status" value="3"/>
</dbReference>
<feature type="region of interest" description="Disordered" evidence="2">
    <location>
        <begin position="482"/>
        <end position="721"/>
    </location>
</feature>
<feature type="region of interest" description="Disordered" evidence="2">
    <location>
        <begin position="109"/>
        <end position="175"/>
    </location>
</feature>
<feature type="domain" description="RRM" evidence="3">
    <location>
        <begin position="313"/>
        <end position="391"/>
    </location>
</feature>
<dbReference type="Proteomes" id="UP000054558">
    <property type="component" value="Unassembled WGS sequence"/>
</dbReference>
<evidence type="ECO:0000256" key="2">
    <source>
        <dbReference type="SAM" id="MobiDB-lite"/>
    </source>
</evidence>
<dbReference type="PANTHER" id="PTHR15241:SF304">
    <property type="entry name" value="RRM DOMAIN-CONTAINING PROTEIN"/>
    <property type="match status" value="1"/>
</dbReference>
<gene>
    <name evidence="4" type="ORF">KFL_003050040</name>
</gene>
<protein>
    <recommendedName>
        <fullName evidence="3">RRM domain-containing protein</fullName>
    </recommendedName>
</protein>
<feature type="compositionally biased region" description="Low complexity" evidence="2">
    <location>
        <begin position="622"/>
        <end position="659"/>
    </location>
</feature>
<evidence type="ECO:0000256" key="1">
    <source>
        <dbReference type="PROSITE-ProRule" id="PRU00176"/>
    </source>
</evidence>
<feature type="compositionally biased region" description="Low complexity" evidence="2">
    <location>
        <begin position="599"/>
        <end position="614"/>
    </location>
</feature>
<feature type="compositionally biased region" description="Basic and acidic residues" evidence="2">
    <location>
        <begin position="508"/>
        <end position="519"/>
    </location>
</feature>
<keyword evidence="5" id="KW-1185">Reference proteome</keyword>
<feature type="compositionally biased region" description="Low complexity" evidence="2">
    <location>
        <begin position="9"/>
        <end position="23"/>
    </location>
</feature>
<dbReference type="AlphaFoldDB" id="A0A1Y1I9Q3"/>
<feature type="region of interest" description="Disordered" evidence="2">
    <location>
        <begin position="1"/>
        <end position="58"/>
    </location>
</feature>
<dbReference type="GO" id="GO:0003729">
    <property type="term" value="F:mRNA binding"/>
    <property type="evidence" value="ECO:0000318"/>
    <property type="project" value="GO_Central"/>
</dbReference>
<dbReference type="PROSITE" id="PS50102">
    <property type="entry name" value="RRM"/>
    <property type="match status" value="2"/>
</dbReference>
<feature type="compositionally biased region" description="Basic and acidic residues" evidence="2">
    <location>
        <begin position="141"/>
        <end position="160"/>
    </location>
</feature>
<sequence length="1042" mass="108856">MDIQTSDTAEAPVPEAAAAVEEPAPVHEEAPAVDVAPVDASDDPQPEVDDPVADEGVADEEVVDATASLAEVAALAAESLVAQPVEAETVANGDHENGDVVAGDVVVGDAAEAPAVEDSEPKAELAPGTPDEAIGEPVVEAGEKDEAEQKAEEAGEKAEEATAEGADGAEAAGGKAVPSLAAAIEAAKAGTGAKAEGEEQEQAGGEQKGPELPPPEYETFEIPEHWHQKPCVRVTGMGGKVTEEELREALSAHVSVKTISFEDEDKKVANVWLDVLTKSEEEETAAVTKLKDAVGELEINEQKLKLEGYRPDTLLFVGNTPQAMGDEELREFFKGHGEIQRAFIVKNAEGKSKGYGFVEFTHKDEAQKAKLVGGKTPSDGGKFIRVEPGDAYQINEMFSLSLFVDHLPRDLPNIRDALWKTFESHGGPVRDVYVLTDFHTGNLKGYAFVHFRHSLHADQAWRQLDGHTLNGSSLRVGFANPTKAAAEKAKRQAFRGPGPNRSPAGGFDRPRYDDRRDGGRAPFRPGGRFDDRGPQQRGPQFDRRPVISPRDGPRGGRTGFSSPPPIPYNQRGPPQQGFNRNGPRPFSSPPQQNIRGTFGSPPGQYRPPQQQGPPFQGGGFGNFQQRPFQGPVRDAAPGPVRFAGGAAARPGFAPQARPGFGAPQVAPVGQVAGGARPAFGGAQGPRGAGPQRQAPMSGMPARAAGPQGAPAGGAFQGSDMAGAGRQVAGTELYPQQPTYAAGGYQPPAAGGFAGPQQTYPPQQQQQQAAYGGYNGQQTQAPIQGQQQGGVQQGGYGQQGGGYGTGGYDQAAYAQQGYGMQTTEQAGVTGGPTAGQQGYGQGGMQQYGQQYNQQGQYAGYTADPSQQQQQQPAPQATAAAVTGAQAAAGGQAAQYDYYNQAAQGQDYSAYYAQQGATQAVASTEQPAATTAAAGTAEQDNAAAWAAYYAQYGNAAPDGQQQAGTEGYTQAAATDVAYNQAQGYGAEGYQAQPGQQQAASAPVVGDKRAAEAAPTYVQPGGMESYYQQGFAQQYGADAAKRAKF</sequence>
<accession>A0A1Y1I9Q3</accession>
<feature type="compositionally biased region" description="Low complexity" evidence="2">
    <location>
        <begin position="739"/>
        <end position="759"/>
    </location>
</feature>
<dbReference type="InterPro" id="IPR012677">
    <property type="entry name" value="Nucleotide-bd_a/b_plait_sf"/>
</dbReference>
<keyword evidence="1" id="KW-0694">RNA-binding</keyword>
<dbReference type="PANTHER" id="PTHR15241">
    <property type="entry name" value="TRANSFORMER-2-RELATED"/>
    <property type="match status" value="1"/>
</dbReference>
<feature type="compositionally biased region" description="Acidic residues" evidence="2">
    <location>
        <begin position="40"/>
        <end position="58"/>
    </location>
</feature>
<feature type="compositionally biased region" description="Low complexity" evidence="2">
    <location>
        <begin position="163"/>
        <end position="175"/>
    </location>
</feature>
<feature type="region of interest" description="Disordered" evidence="2">
    <location>
        <begin position="738"/>
        <end position="759"/>
    </location>
</feature>
<dbReference type="Pfam" id="PF00076">
    <property type="entry name" value="RRM_1"/>
    <property type="match status" value="2"/>
</dbReference>
<dbReference type="EMBL" id="DF237254">
    <property type="protein sequence ID" value="GAQ86692.1"/>
    <property type="molecule type" value="Genomic_DNA"/>
</dbReference>
<reference evidence="4 5" key="1">
    <citation type="journal article" date="2014" name="Nat. Commun.">
        <title>Klebsormidium flaccidum genome reveals primary factors for plant terrestrial adaptation.</title>
        <authorList>
            <person name="Hori K."/>
            <person name="Maruyama F."/>
            <person name="Fujisawa T."/>
            <person name="Togashi T."/>
            <person name="Yamamoto N."/>
            <person name="Seo M."/>
            <person name="Sato S."/>
            <person name="Yamada T."/>
            <person name="Mori H."/>
            <person name="Tajima N."/>
            <person name="Moriyama T."/>
            <person name="Ikeuchi M."/>
            <person name="Watanabe M."/>
            <person name="Wada H."/>
            <person name="Kobayashi K."/>
            <person name="Saito M."/>
            <person name="Masuda T."/>
            <person name="Sasaki-Sekimoto Y."/>
            <person name="Mashiguchi K."/>
            <person name="Awai K."/>
            <person name="Shimojima M."/>
            <person name="Masuda S."/>
            <person name="Iwai M."/>
            <person name="Nobusawa T."/>
            <person name="Narise T."/>
            <person name="Kondo S."/>
            <person name="Saito H."/>
            <person name="Sato R."/>
            <person name="Murakawa M."/>
            <person name="Ihara Y."/>
            <person name="Oshima-Yamada Y."/>
            <person name="Ohtaka K."/>
            <person name="Satoh M."/>
            <person name="Sonobe K."/>
            <person name="Ishii M."/>
            <person name="Ohtani R."/>
            <person name="Kanamori-Sato M."/>
            <person name="Honoki R."/>
            <person name="Miyazaki D."/>
            <person name="Mochizuki H."/>
            <person name="Umetsu J."/>
            <person name="Higashi K."/>
            <person name="Shibata D."/>
            <person name="Kamiya Y."/>
            <person name="Sato N."/>
            <person name="Nakamura Y."/>
            <person name="Tabata S."/>
            <person name="Ida S."/>
            <person name="Kurokawa K."/>
            <person name="Ohta H."/>
        </authorList>
    </citation>
    <scope>NUCLEOTIDE SEQUENCE [LARGE SCALE GENOMIC DNA]</scope>
    <source>
        <strain evidence="4 5">NIES-2285</strain>
    </source>
</reference>
<feature type="domain" description="RRM" evidence="3">
    <location>
        <begin position="400"/>
        <end position="481"/>
    </location>
</feature>
<feature type="region of interest" description="Disordered" evidence="2">
    <location>
        <begin position="188"/>
        <end position="213"/>
    </location>
</feature>
<dbReference type="OrthoDB" id="639027at2759"/>
<feature type="compositionally biased region" description="Gly residues" evidence="2">
    <location>
        <begin position="827"/>
        <end position="844"/>
    </location>
</feature>
<dbReference type="SUPFAM" id="SSF54928">
    <property type="entry name" value="RNA-binding domain, RBD"/>
    <property type="match status" value="2"/>
</dbReference>
<name>A0A1Y1I9Q3_KLENI</name>
<dbReference type="CDD" id="cd00590">
    <property type="entry name" value="RRM_SF"/>
    <property type="match status" value="1"/>
</dbReference>
<dbReference type="InterPro" id="IPR035979">
    <property type="entry name" value="RBD_domain_sf"/>
</dbReference>
<evidence type="ECO:0000259" key="3">
    <source>
        <dbReference type="PROSITE" id="PS50102"/>
    </source>
</evidence>